<organism evidence="1 2">
    <name type="scientific">Dermatophagoides farinae</name>
    <name type="common">American house dust mite</name>
    <dbReference type="NCBI Taxonomy" id="6954"/>
    <lineage>
        <taxon>Eukaryota</taxon>
        <taxon>Metazoa</taxon>
        <taxon>Ecdysozoa</taxon>
        <taxon>Arthropoda</taxon>
        <taxon>Chelicerata</taxon>
        <taxon>Arachnida</taxon>
        <taxon>Acari</taxon>
        <taxon>Acariformes</taxon>
        <taxon>Sarcoptiformes</taxon>
        <taxon>Astigmata</taxon>
        <taxon>Psoroptidia</taxon>
        <taxon>Analgoidea</taxon>
        <taxon>Pyroglyphidae</taxon>
        <taxon>Dermatophagoidinae</taxon>
        <taxon>Dermatophagoides</taxon>
    </lineage>
</organism>
<name>A0A922I4W4_DERFA</name>
<reference evidence="1" key="1">
    <citation type="submission" date="2013-05" db="EMBL/GenBank/DDBJ databases">
        <authorList>
            <person name="Yim A.K.Y."/>
            <person name="Chan T.F."/>
            <person name="Ji K.M."/>
            <person name="Liu X.Y."/>
            <person name="Zhou J.W."/>
            <person name="Li R.Q."/>
            <person name="Yang K.Y."/>
            <person name="Li J."/>
            <person name="Li M."/>
            <person name="Law P.T.W."/>
            <person name="Wu Y.L."/>
            <person name="Cai Z.L."/>
            <person name="Qin H."/>
            <person name="Bao Y."/>
            <person name="Leung R.K.K."/>
            <person name="Ng P.K.S."/>
            <person name="Zou J."/>
            <person name="Zhong X.J."/>
            <person name="Ran P.X."/>
            <person name="Zhong N.S."/>
            <person name="Liu Z.G."/>
            <person name="Tsui S.K.W."/>
        </authorList>
    </citation>
    <scope>NUCLEOTIDE SEQUENCE</scope>
    <source>
        <strain evidence="1">Derf</strain>
        <tissue evidence="1">Whole organism</tissue>
    </source>
</reference>
<feature type="non-terminal residue" evidence="1">
    <location>
        <position position="1"/>
    </location>
</feature>
<keyword evidence="2" id="KW-1185">Reference proteome</keyword>
<evidence type="ECO:0000313" key="2">
    <source>
        <dbReference type="Proteomes" id="UP000790347"/>
    </source>
</evidence>
<dbReference type="AlphaFoldDB" id="A0A922I4W4"/>
<dbReference type="EMBL" id="ASGP02000002">
    <property type="protein sequence ID" value="KAH9521582.1"/>
    <property type="molecule type" value="Genomic_DNA"/>
</dbReference>
<dbReference type="Proteomes" id="UP000790347">
    <property type="component" value="Unassembled WGS sequence"/>
</dbReference>
<accession>A0A922I4W4</accession>
<gene>
    <name evidence="1" type="ORF">DERF_005226</name>
</gene>
<sequence>IKIECTSSPSNPCSTLTLLKTNNHDDGNRMIMTDDDGNGDVDDQQQDVHNNNNNNNDIHIETISYRQMFAIDNDYDEIDPSALINYKQNNEHQQLNDDKKGGILYRTNCRRQQHEHLNLFRPYDNNMSISNFHSSSSPIALSNKIIYIFRVNANDDQTQLACIANNPLITNHEWMNEANLSSFLKMIITLHPVYYNLKS</sequence>
<reference evidence="1" key="2">
    <citation type="journal article" date="2022" name="Res Sq">
        <title>Comparative Genomics Reveals Insights into the Divergent Evolution of Astigmatic Mites and Household Pest Adaptations.</title>
        <authorList>
            <person name="Xiong Q."/>
            <person name="Wan A.T.-Y."/>
            <person name="Liu X.-Y."/>
            <person name="Fung C.S.-H."/>
            <person name="Xiao X."/>
            <person name="Malainual N."/>
            <person name="Hou J."/>
            <person name="Wang L."/>
            <person name="Wang M."/>
            <person name="Yang K."/>
            <person name="Cui Y."/>
            <person name="Leung E."/>
            <person name="Nong W."/>
            <person name="Shin S.-K."/>
            <person name="Au S."/>
            <person name="Jeong K.Y."/>
            <person name="Chew F.T."/>
            <person name="Hui J."/>
            <person name="Leung T.F."/>
            <person name="Tungtrongchitr A."/>
            <person name="Zhong N."/>
            <person name="Liu Z."/>
            <person name="Tsui S."/>
        </authorList>
    </citation>
    <scope>NUCLEOTIDE SEQUENCE</scope>
    <source>
        <strain evidence="1">Derf</strain>
        <tissue evidence="1">Whole organism</tissue>
    </source>
</reference>
<proteinExistence type="predicted"/>
<evidence type="ECO:0000313" key="1">
    <source>
        <dbReference type="EMBL" id="KAH9521582.1"/>
    </source>
</evidence>
<comment type="caution">
    <text evidence="1">The sequence shown here is derived from an EMBL/GenBank/DDBJ whole genome shotgun (WGS) entry which is preliminary data.</text>
</comment>
<protein>
    <submittedName>
        <fullName evidence="1">Uncharacterized protein</fullName>
    </submittedName>
</protein>